<sequence length="438" mass="49360">MNQLKDAGSLIHSENSTRYPFVAQDRVNSLFGHQIHCVLRLVGFVDMELLVQAYRVTLDIEPVLGCRLAEENQEWFWERRSDLDMLNGVSIHETDDVETQLKAFICAPSDARVDPLISIRVFRSTYDLICVKCNHACCDAGGVKDYISLLSSTYNHFSSSPNSPPTVPNKGRRDQGIVFDQLGYDNLLEAWDASETQPIAKWAFPFDPSTEQKLWTSAYRFQPECYRSFQAFNRLHGVSFNDLLLTAYYRALFSITRSYGAGPMPLPVTMDLRQHLPNGKAKAICNLSSSMNIEIEVFEHEPFLDTLMKVNRQTKKAKNPRLGVNGMVTLETLAALNYEELKKTFHMSMEEGIKSKKSNPILSNVGIISDQPIFFSDVEVIDAYIAGPIMMPPGFLLLISSYNQNLTLSTGYDASSVKEEHVELLLRTMASELILAVS</sequence>
<reference evidence="2" key="1">
    <citation type="submission" date="2018-08" db="EMBL/GenBank/DDBJ databases">
        <authorList>
            <person name="Chevrot R."/>
        </authorList>
    </citation>
    <scope>NUCLEOTIDE SEQUENCE [LARGE SCALE GENOMIC DNA]</scope>
</reference>
<dbReference type="InterPro" id="IPR052058">
    <property type="entry name" value="Alcohol_O-acetyltransferase"/>
</dbReference>
<dbReference type="Gene3D" id="3.30.559.30">
    <property type="entry name" value="Nonribosomal peptide synthetase, condensation domain"/>
    <property type="match status" value="1"/>
</dbReference>
<dbReference type="PANTHER" id="PTHR28037:SF1">
    <property type="entry name" value="ALCOHOL O-ACETYLTRANSFERASE 1-RELATED"/>
    <property type="match status" value="1"/>
</dbReference>
<evidence type="ECO:0000313" key="2">
    <source>
        <dbReference type="Proteomes" id="UP000304148"/>
    </source>
</evidence>
<dbReference type="Proteomes" id="UP000304148">
    <property type="component" value="Chromosome"/>
</dbReference>
<evidence type="ECO:0000313" key="1">
    <source>
        <dbReference type="EMBL" id="SYX85234.1"/>
    </source>
</evidence>
<dbReference type="PANTHER" id="PTHR28037">
    <property type="entry name" value="ALCOHOL O-ACETYLTRANSFERASE 1-RELATED"/>
    <property type="match status" value="1"/>
</dbReference>
<dbReference type="InterPro" id="IPR023213">
    <property type="entry name" value="CAT-like_dom_sf"/>
</dbReference>
<name>A0A383RFH1_PAEAL</name>
<accession>A0A383RFH1</accession>
<proteinExistence type="predicted"/>
<dbReference type="RefSeq" id="WP_138186924.1">
    <property type="nucleotide sequence ID" value="NZ_LS992241.1"/>
</dbReference>
<dbReference type="Gene3D" id="3.30.559.10">
    <property type="entry name" value="Chloramphenicol acetyltransferase-like domain"/>
    <property type="match status" value="1"/>
</dbReference>
<dbReference type="AlphaFoldDB" id="A0A383RFH1"/>
<gene>
    <name evidence="1" type="ORF">PBLR_13656</name>
</gene>
<dbReference type="EMBL" id="LS992241">
    <property type="protein sequence ID" value="SYX85234.1"/>
    <property type="molecule type" value="Genomic_DNA"/>
</dbReference>
<protein>
    <recommendedName>
        <fullName evidence="3">Condensation domain-containing protein</fullName>
    </recommendedName>
</protein>
<evidence type="ECO:0008006" key="3">
    <source>
        <dbReference type="Google" id="ProtNLM"/>
    </source>
</evidence>
<dbReference type="SUPFAM" id="SSF52777">
    <property type="entry name" value="CoA-dependent acyltransferases"/>
    <property type="match status" value="2"/>
</dbReference>
<organism evidence="1 2">
    <name type="scientific">Paenibacillus alvei</name>
    <name type="common">Bacillus alvei</name>
    <dbReference type="NCBI Taxonomy" id="44250"/>
    <lineage>
        <taxon>Bacteria</taxon>
        <taxon>Bacillati</taxon>
        <taxon>Bacillota</taxon>
        <taxon>Bacilli</taxon>
        <taxon>Bacillales</taxon>
        <taxon>Paenibacillaceae</taxon>
        <taxon>Paenibacillus</taxon>
    </lineage>
</organism>